<proteinExistence type="predicted"/>
<dbReference type="EMBL" id="RQXS01000012">
    <property type="protein sequence ID" value="RZN60264.1"/>
    <property type="molecule type" value="Genomic_DNA"/>
</dbReference>
<dbReference type="Pfam" id="PF01755">
    <property type="entry name" value="Glyco_transf_25"/>
    <property type="match status" value="1"/>
</dbReference>
<gene>
    <name evidence="2" type="ORF">EIG79_04135</name>
    <name evidence="3" type="ORF">NCTC10926_01103</name>
</gene>
<evidence type="ECO:0000259" key="1">
    <source>
        <dbReference type="Pfam" id="PF01755"/>
    </source>
</evidence>
<feature type="domain" description="Glycosyl transferase family 25" evidence="1">
    <location>
        <begin position="6"/>
        <end position="190"/>
    </location>
</feature>
<dbReference type="InterPro" id="IPR002654">
    <property type="entry name" value="Glyco_trans_25"/>
</dbReference>
<evidence type="ECO:0000313" key="3">
    <source>
        <dbReference type="EMBL" id="SUU97706.1"/>
    </source>
</evidence>
<accession>A0A380X630</accession>
<sequence>MKPLPKIFIISLKNSSRREVIAKRLRSLRLDFEFFDAVYGKELSENELAKVDFDFYPKEHNSPKPLTLGEIGCAMSHIKLYEHIVKNNIPEAIIFEDDAIVSLYFEEILKVALDKISSSKEILFLDHGKAKVWPFMRGLPERYRLAKYRSPSRNSKRCIIRATAYLITLNGAKKLLKQAYPIRMPADFLTGLLQLTGIKAYGIEPPCVFGSNDSEIDKIENRYE</sequence>
<evidence type="ECO:0000313" key="2">
    <source>
        <dbReference type="EMBL" id="RZN60264.1"/>
    </source>
</evidence>
<keyword evidence="3" id="KW-0808">Transferase</keyword>
<dbReference type="Proteomes" id="UP000254620">
    <property type="component" value="Unassembled WGS sequence"/>
</dbReference>
<dbReference type="CDD" id="cd06532">
    <property type="entry name" value="Glyco_transf_25"/>
    <property type="match status" value="1"/>
</dbReference>
<dbReference type="Proteomes" id="UP000294229">
    <property type="component" value="Unassembled WGS sequence"/>
</dbReference>
<dbReference type="AlphaFoldDB" id="A0A380X630"/>
<reference evidence="2 5" key="2">
    <citation type="submission" date="2018-11" db="EMBL/GenBank/DDBJ databases">
        <title>Sequencing Av. paragallinarum serogroups.</title>
        <authorList>
            <person name="Hellmuth J.E."/>
            <person name="Boucher C.E."/>
            <person name="Cason E.D."/>
        </authorList>
    </citation>
    <scope>NUCLEOTIDE SEQUENCE [LARGE SCALE GENOMIC DNA]</scope>
    <source>
        <strain evidence="2 5">SA-3</strain>
    </source>
</reference>
<dbReference type="GO" id="GO:0016740">
    <property type="term" value="F:transferase activity"/>
    <property type="evidence" value="ECO:0007669"/>
    <property type="project" value="UniProtKB-KW"/>
</dbReference>
<protein>
    <submittedName>
        <fullName evidence="3">Glycosyltransferase family 25 (LPS biosynthesis protein)</fullName>
    </submittedName>
    <submittedName>
        <fullName evidence="2">Glycosyltransferase family 25 protein</fullName>
    </submittedName>
</protein>
<reference evidence="3 4" key="1">
    <citation type="submission" date="2018-06" db="EMBL/GenBank/DDBJ databases">
        <authorList>
            <consortium name="Pathogen Informatics"/>
            <person name="Doyle S."/>
        </authorList>
    </citation>
    <scope>NUCLEOTIDE SEQUENCE [LARGE SCALE GENOMIC DNA]</scope>
    <source>
        <strain evidence="3 4">NCTC10926</strain>
    </source>
</reference>
<dbReference type="RefSeq" id="WP_115615555.1">
    <property type="nucleotide sequence ID" value="NZ_RQXQ01000002.1"/>
</dbReference>
<organism evidence="3 4">
    <name type="scientific">Avibacterium paragallinarum</name>
    <name type="common">Haemophilus gallinarum</name>
    <dbReference type="NCBI Taxonomy" id="728"/>
    <lineage>
        <taxon>Bacteria</taxon>
        <taxon>Pseudomonadati</taxon>
        <taxon>Pseudomonadota</taxon>
        <taxon>Gammaproteobacteria</taxon>
        <taxon>Pasteurellales</taxon>
        <taxon>Pasteurellaceae</taxon>
        <taxon>Avibacterium</taxon>
    </lineage>
</organism>
<dbReference type="EMBL" id="UFSW01000001">
    <property type="protein sequence ID" value="SUU97706.1"/>
    <property type="molecule type" value="Genomic_DNA"/>
</dbReference>
<evidence type="ECO:0000313" key="5">
    <source>
        <dbReference type="Proteomes" id="UP000294229"/>
    </source>
</evidence>
<evidence type="ECO:0000313" key="4">
    <source>
        <dbReference type="Proteomes" id="UP000254620"/>
    </source>
</evidence>
<name>A0A380X630_AVIPA</name>